<evidence type="ECO:0000256" key="2">
    <source>
        <dbReference type="ARBA" id="ARBA00022603"/>
    </source>
</evidence>
<organism evidence="5 6">
    <name type="scientific">Saccoglossus kowalevskii</name>
    <name type="common">Acorn worm</name>
    <dbReference type="NCBI Taxonomy" id="10224"/>
    <lineage>
        <taxon>Eukaryota</taxon>
        <taxon>Metazoa</taxon>
        <taxon>Hemichordata</taxon>
        <taxon>Enteropneusta</taxon>
        <taxon>Harrimaniidae</taxon>
        <taxon>Saccoglossus</taxon>
    </lineage>
</organism>
<keyword evidence="5" id="KW-1185">Reference proteome</keyword>
<dbReference type="PANTHER" id="PTHR44942:SF4">
    <property type="entry name" value="METHYLTRANSFERASE TYPE 11 DOMAIN-CONTAINING PROTEIN"/>
    <property type="match status" value="1"/>
</dbReference>
<dbReference type="InterPro" id="IPR051052">
    <property type="entry name" value="Diverse_substrate_MTase"/>
</dbReference>
<protein>
    <submittedName>
        <fullName evidence="6">Methyltransferase DDB_G0268948-like</fullName>
    </submittedName>
</protein>
<keyword evidence="3" id="KW-0808">Transferase</keyword>
<dbReference type="Gene3D" id="3.40.50.150">
    <property type="entry name" value="Vaccinia Virus protein VP39"/>
    <property type="match status" value="1"/>
</dbReference>
<dbReference type="Pfam" id="PF08241">
    <property type="entry name" value="Methyltransf_11"/>
    <property type="match status" value="1"/>
</dbReference>
<reference evidence="6" key="1">
    <citation type="submission" date="2025-08" db="UniProtKB">
        <authorList>
            <consortium name="RefSeq"/>
        </authorList>
    </citation>
    <scope>IDENTIFICATION</scope>
    <source>
        <tissue evidence="6">Testes</tissue>
    </source>
</reference>
<accession>A0ABM0LY24</accession>
<sequence>MSSCERLFTGAAIAEAYRKFRPTYPKGVVDRIISYLGHKKPGPHSLAVDVGCGSGQSTVILGDYFDQVIGCDVSESQIQEAIDHNLATNVEYKSGSDRNIPAADHTVDLVTSAEAAHWFNRNQFYKEVDRVLKPNGCLAVYGYGFPKLHDNTNGKQLQSIHDDFVYKTLGGFWEDGVKNVEQHYTCFTMPYAESERDDTFSIEIDYSVADFVGYLSSFATYHKYLKMNPDKQHVLLEVKEMLMNVIGDEAPAEHTAIHVSFPVFLLLCRKP</sequence>
<evidence type="ECO:0000259" key="4">
    <source>
        <dbReference type="Pfam" id="PF08241"/>
    </source>
</evidence>
<dbReference type="InterPro" id="IPR029063">
    <property type="entry name" value="SAM-dependent_MTases_sf"/>
</dbReference>
<dbReference type="PANTHER" id="PTHR44942">
    <property type="entry name" value="METHYLTRANSF_11 DOMAIN-CONTAINING PROTEIN"/>
    <property type="match status" value="1"/>
</dbReference>
<gene>
    <name evidence="6" type="primary">LOC102805214</name>
</gene>
<dbReference type="Proteomes" id="UP000694865">
    <property type="component" value="Unplaced"/>
</dbReference>
<dbReference type="GeneID" id="102805214"/>
<evidence type="ECO:0000313" key="5">
    <source>
        <dbReference type="Proteomes" id="UP000694865"/>
    </source>
</evidence>
<evidence type="ECO:0000256" key="1">
    <source>
        <dbReference type="ARBA" id="ARBA00008361"/>
    </source>
</evidence>
<dbReference type="InterPro" id="IPR013216">
    <property type="entry name" value="Methyltransf_11"/>
</dbReference>
<dbReference type="RefSeq" id="XP_006812665.1">
    <property type="nucleotide sequence ID" value="XM_006812602.1"/>
</dbReference>
<evidence type="ECO:0000256" key="3">
    <source>
        <dbReference type="ARBA" id="ARBA00022679"/>
    </source>
</evidence>
<name>A0ABM0LY24_SACKO</name>
<proteinExistence type="inferred from homology"/>
<comment type="similarity">
    <text evidence="1">Belongs to the methyltransferase superfamily.</text>
</comment>
<dbReference type="CDD" id="cd02440">
    <property type="entry name" value="AdoMet_MTases"/>
    <property type="match status" value="1"/>
</dbReference>
<dbReference type="SUPFAM" id="SSF53335">
    <property type="entry name" value="S-adenosyl-L-methionine-dependent methyltransferases"/>
    <property type="match status" value="1"/>
</dbReference>
<feature type="domain" description="Methyltransferase type 11" evidence="4">
    <location>
        <begin position="48"/>
        <end position="139"/>
    </location>
</feature>
<evidence type="ECO:0000313" key="6">
    <source>
        <dbReference type="RefSeq" id="XP_006812665.1"/>
    </source>
</evidence>
<keyword evidence="2" id="KW-0489">Methyltransferase</keyword>